<evidence type="ECO:0000313" key="10">
    <source>
        <dbReference type="EMBL" id="SKA84696.1"/>
    </source>
</evidence>
<dbReference type="Gene3D" id="3.90.550.10">
    <property type="entry name" value="Spore Coat Polysaccharide Biosynthesis Protein SpsA, Chain A"/>
    <property type="match status" value="1"/>
</dbReference>
<dbReference type="Pfam" id="PF25084">
    <property type="entry name" value="LbH_EIF2B"/>
    <property type="match status" value="1"/>
</dbReference>
<dbReference type="Proteomes" id="UP000190105">
    <property type="component" value="Unassembled WGS sequence"/>
</dbReference>
<dbReference type="Pfam" id="PF00483">
    <property type="entry name" value="NTP_transferase"/>
    <property type="match status" value="1"/>
</dbReference>
<dbReference type="InterPro" id="IPR005846">
    <property type="entry name" value="A-D-PHexomutase_a/b/a-III"/>
</dbReference>
<reference evidence="11" key="1">
    <citation type="submission" date="2017-02" db="EMBL/GenBank/DDBJ databases">
        <authorList>
            <person name="Varghese N."/>
            <person name="Submissions S."/>
        </authorList>
    </citation>
    <scope>NUCLEOTIDE SEQUENCE [LARGE SCALE GENOMIC DNA]</scope>
    <source>
        <strain evidence="11">USBA 833</strain>
    </source>
</reference>
<keyword evidence="4" id="KW-0396">Initiation factor</keyword>
<dbReference type="RefSeq" id="WP_078696046.1">
    <property type="nucleotide sequence ID" value="NZ_FUYH01000006.1"/>
</dbReference>
<dbReference type="PANTHER" id="PTHR22572">
    <property type="entry name" value="SUGAR-1-PHOSPHATE GUANYL TRANSFERASE"/>
    <property type="match status" value="1"/>
</dbReference>
<dbReference type="Pfam" id="PF02878">
    <property type="entry name" value="PGM_PMM_I"/>
    <property type="match status" value="1"/>
</dbReference>
<protein>
    <submittedName>
        <fullName evidence="10">Mannose-1-phosphate guanylyltransferase / phosphomannomutase</fullName>
    </submittedName>
</protein>
<dbReference type="Gene3D" id="3.40.120.10">
    <property type="entry name" value="Alpha-D-Glucose-1,6-Bisphosphate, subunit A, domain 3"/>
    <property type="match status" value="3"/>
</dbReference>
<keyword evidence="3" id="KW-0963">Cytoplasm</keyword>
<dbReference type="Gene3D" id="3.30.310.50">
    <property type="entry name" value="Alpha-D-phosphohexomutase, C-terminal domain"/>
    <property type="match status" value="1"/>
</dbReference>
<dbReference type="STRING" id="1147123.SAMN05443428_10653"/>
<evidence type="ECO:0000256" key="2">
    <source>
        <dbReference type="ARBA" id="ARBA00010231"/>
    </source>
</evidence>
<comment type="subcellular location">
    <subcellularLocation>
        <location evidence="1">Cytoplasm</location>
        <location evidence="1">Cytosol</location>
    </subcellularLocation>
</comment>
<evidence type="ECO:0000259" key="8">
    <source>
        <dbReference type="Pfam" id="PF02880"/>
    </source>
</evidence>
<dbReference type="InterPro" id="IPR056764">
    <property type="entry name" value="LbH_EIF2B3/5"/>
</dbReference>
<feature type="domain" description="Alpha-D-phosphohexomutase alpha/beta/alpha" evidence="7">
    <location>
        <begin position="382"/>
        <end position="513"/>
    </location>
</feature>
<evidence type="ECO:0000256" key="5">
    <source>
        <dbReference type="ARBA" id="ARBA00022917"/>
    </source>
</evidence>
<accession>A0A1T4X565</accession>
<gene>
    <name evidence="10" type="ORF">SAMN05443428_10653</name>
</gene>
<dbReference type="InterPro" id="IPR011004">
    <property type="entry name" value="Trimer_LpxA-like_sf"/>
</dbReference>
<feature type="domain" description="Alpha-D-phosphohexomutase alpha/beta/alpha" evidence="8">
    <location>
        <begin position="634"/>
        <end position="731"/>
    </location>
</feature>
<dbReference type="InterPro" id="IPR005844">
    <property type="entry name" value="A-D-PHexomutase_a/b/a-I"/>
</dbReference>
<dbReference type="SUPFAM" id="SSF53738">
    <property type="entry name" value="Phosphoglucomutase, first 3 domains"/>
    <property type="match status" value="2"/>
</dbReference>
<evidence type="ECO:0000313" key="11">
    <source>
        <dbReference type="Proteomes" id="UP000190105"/>
    </source>
</evidence>
<evidence type="ECO:0000256" key="1">
    <source>
        <dbReference type="ARBA" id="ARBA00004514"/>
    </source>
</evidence>
<proteinExistence type="inferred from homology"/>
<dbReference type="InterPro" id="IPR029044">
    <property type="entry name" value="Nucleotide-diphossugar_trans"/>
</dbReference>
<sequence length="820" mass="91706">MKAVIMAGGEGTRLRPITSGIPKPLVPIINKPVMEHIINLLNKYDIKDIAATLYYLPSSITDYFGCGEEFGINLHYFIEETPLGTGGSVLNAKDFLDDTFIVISGDALTDIDINEAINFHKEKKSAATLILKKESIPLEYGIVITDDNGKILRFLEKPSWGEVFSDTVNTGIYILEPYVFNYYKKGEAFDFSKDLFPKLLKDNVPMYGYITNRYWCDIGDLYSYRETNFDILKNLVDVKKNYNEVSPNVLIGKNTVISNTAVLNPPVLIGNNCTIKNNVLLDSFTIIGDNCVIEENASLKRSIIWNNSHIGKNVQCRGTIVCNKVEILDSSNLFEGSVIGHECYISERVTVKPDIKIWPFKKIKEDAIISKNLVWGTRASKTLFGNRDISGSFNVEITPEFTSLIGSAFASVIKKDAPIIVSSDSSDTSNLLKNSLLSGISSAGVGTININNAIIPINRFAVKFYNASGGVHISSDFVNKDLIHLEFVNENGGNIDRNTEKKIEQLFIREDFQRCNSNLIKPVISVENFSSLYILNSLNSIKNLIEIKSKRPKIIISSPSDNVLSISLSLLEQLGCEVECSYLAKNYKTIDNYINYLSSIVKDKKIDMGAVISSTGEAITLIDNLGRILNKEKYVILSALIALKSSKTKKIVVPYNTTTAIEDIAKQYGACVVRTKLSTSSIMNEMLKIDKNEGGMLQYILNYDGISAITRILDYLIENSLSLSELVDEIPDFYMGKKEIQCNFDERGRVIRMLIEESKNRSIELFEGIKINTDKGWALVLPDNERPVLSIYTEGYCEEYAHELSSIVADRINELLKKKD</sequence>
<evidence type="ECO:0000259" key="7">
    <source>
        <dbReference type="Pfam" id="PF02878"/>
    </source>
</evidence>
<feature type="domain" description="Nucleotidyl transferase" evidence="6">
    <location>
        <begin position="2"/>
        <end position="233"/>
    </location>
</feature>
<organism evidence="10 11">
    <name type="scientific">Caloramator quimbayensis</name>
    <dbReference type="NCBI Taxonomy" id="1147123"/>
    <lineage>
        <taxon>Bacteria</taxon>
        <taxon>Bacillati</taxon>
        <taxon>Bacillota</taxon>
        <taxon>Clostridia</taxon>
        <taxon>Eubacteriales</taxon>
        <taxon>Clostridiaceae</taxon>
        <taxon>Caloramator</taxon>
    </lineage>
</organism>
<keyword evidence="5" id="KW-0648">Protein biosynthesis</keyword>
<dbReference type="InterPro" id="IPR016055">
    <property type="entry name" value="A-D-PHexomutase_a/b/a-I/II/III"/>
</dbReference>
<dbReference type="GO" id="GO:0016779">
    <property type="term" value="F:nucleotidyltransferase activity"/>
    <property type="evidence" value="ECO:0007669"/>
    <property type="project" value="UniProtKB-KW"/>
</dbReference>
<dbReference type="AlphaFoldDB" id="A0A1T4X565"/>
<dbReference type="GO" id="GO:0005975">
    <property type="term" value="P:carbohydrate metabolic process"/>
    <property type="evidence" value="ECO:0007669"/>
    <property type="project" value="InterPro"/>
</dbReference>
<dbReference type="EMBL" id="FUYH01000006">
    <property type="protein sequence ID" value="SKA84696.1"/>
    <property type="molecule type" value="Genomic_DNA"/>
</dbReference>
<dbReference type="InterPro" id="IPR036900">
    <property type="entry name" value="A-D-PHexomutase_C_sf"/>
</dbReference>
<dbReference type="OrthoDB" id="9803871at2"/>
<dbReference type="Pfam" id="PF02880">
    <property type="entry name" value="PGM_PMM_III"/>
    <property type="match status" value="1"/>
</dbReference>
<dbReference type="SUPFAM" id="SSF53448">
    <property type="entry name" value="Nucleotide-diphospho-sugar transferases"/>
    <property type="match status" value="1"/>
</dbReference>
<dbReference type="InterPro" id="IPR050486">
    <property type="entry name" value="Mannose-1P_guanyltransferase"/>
</dbReference>
<evidence type="ECO:0000259" key="6">
    <source>
        <dbReference type="Pfam" id="PF00483"/>
    </source>
</evidence>
<dbReference type="SUPFAM" id="SSF51161">
    <property type="entry name" value="Trimeric LpxA-like enzymes"/>
    <property type="match status" value="1"/>
</dbReference>
<dbReference type="SUPFAM" id="SSF55957">
    <property type="entry name" value="Phosphoglucomutase, C-terminal domain"/>
    <property type="match status" value="1"/>
</dbReference>
<keyword evidence="11" id="KW-1185">Reference proteome</keyword>
<evidence type="ECO:0000256" key="3">
    <source>
        <dbReference type="ARBA" id="ARBA00022490"/>
    </source>
</evidence>
<name>A0A1T4X565_9CLOT</name>
<dbReference type="InterPro" id="IPR005835">
    <property type="entry name" value="NTP_transferase_dom"/>
</dbReference>
<evidence type="ECO:0000259" key="9">
    <source>
        <dbReference type="Pfam" id="PF25084"/>
    </source>
</evidence>
<comment type="similarity">
    <text evidence="2">Belongs to the phosphohexose mutase family.</text>
</comment>
<dbReference type="Gene3D" id="2.160.10.10">
    <property type="entry name" value="Hexapeptide repeat proteins"/>
    <property type="match status" value="1"/>
</dbReference>
<feature type="domain" description="EIF2B subunit epsilon/gamma LbH" evidence="9">
    <location>
        <begin position="249"/>
        <end position="351"/>
    </location>
</feature>
<keyword evidence="10" id="KW-0808">Transferase</keyword>
<dbReference type="GO" id="GO:0016868">
    <property type="term" value="F:intramolecular phosphotransferase activity"/>
    <property type="evidence" value="ECO:0007669"/>
    <property type="project" value="InterPro"/>
</dbReference>
<dbReference type="CDD" id="cd04181">
    <property type="entry name" value="NTP_transferase"/>
    <property type="match status" value="1"/>
</dbReference>
<keyword evidence="10" id="KW-0548">Nucleotidyltransferase</keyword>
<evidence type="ECO:0000256" key="4">
    <source>
        <dbReference type="ARBA" id="ARBA00022540"/>
    </source>
</evidence>